<dbReference type="SUPFAM" id="SSF55781">
    <property type="entry name" value="GAF domain-like"/>
    <property type="match status" value="1"/>
</dbReference>
<comment type="caution">
    <text evidence="2">The sequence shown here is derived from an EMBL/GenBank/DDBJ whole genome shotgun (WGS) entry which is preliminary data.</text>
</comment>
<dbReference type="Gene3D" id="3.30.450.40">
    <property type="match status" value="1"/>
</dbReference>
<proteinExistence type="predicted"/>
<sequence length="258" mass="26570">MARVSADAEEPSGRRGAGPPGSLAADFLEAVGQQMGDGPLTPGALARAVVSLLPVDGAGLATVTGELRLPLAASTAAAEEAEELQTTLGDGPCLVAAQTGAPCAADLPELLERWPLYAEELTRRTPYRSVAALPLPSPAGEVFAALDLYAEDAALSAHLDLDLVAAAVAAPLGALLDLCLRPVRDAVTEDALPEWYADATARRLDVSIAIGMVMASSHRSVGDALSVLRGHAYSHDRQLDDVAEDVVLGRLPVEDLAG</sequence>
<dbReference type="EMBL" id="JACHZG010000001">
    <property type="protein sequence ID" value="MBB3326282.1"/>
    <property type="molecule type" value="Genomic_DNA"/>
</dbReference>
<evidence type="ECO:0000313" key="2">
    <source>
        <dbReference type="EMBL" id="MBB3326282.1"/>
    </source>
</evidence>
<dbReference type="InterPro" id="IPR029016">
    <property type="entry name" value="GAF-like_dom_sf"/>
</dbReference>
<evidence type="ECO:0008006" key="4">
    <source>
        <dbReference type="Google" id="ProtNLM"/>
    </source>
</evidence>
<accession>A0A7W5JUZ2</accession>
<dbReference type="AlphaFoldDB" id="A0A7W5JUZ2"/>
<evidence type="ECO:0000313" key="3">
    <source>
        <dbReference type="Proteomes" id="UP000565572"/>
    </source>
</evidence>
<organism evidence="2 3">
    <name type="scientific">Microlunatus antarcticus</name>
    <dbReference type="NCBI Taxonomy" id="53388"/>
    <lineage>
        <taxon>Bacteria</taxon>
        <taxon>Bacillati</taxon>
        <taxon>Actinomycetota</taxon>
        <taxon>Actinomycetes</taxon>
        <taxon>Propionibacteriales</taxon>
        <taxon>Propionibacteriaceae</taxon>
        <taxon>Microlunatus</taxon>
    </lineage>
</organism>
<name>A0A7W5JUZ2_9ACTN</name>
<feature type="region of interest" description="Disordered" evidence="1">
    <location>
        <begin position="1"/>
        <end position="22"/>
    </location>
</feature>
<dbReference type="RefSeq" id="WP_183337254.1">
    <property type="nucleotide sequence ID" value="NZ_JACHZG010000001.1"/>
</dbReference>
<evidence type="ECO:0000256" key="1">
    <source>
        <dbReference type="SAM" id="MobiDB-lite"/>
    </source>
</evidence>
<dbReference type="Proteomes" id="UP000565572">
    <property type="component" value="Unassembled WGS sequence"/>
</dbReference>
<gene>
    <name evidence="2" type="ORF">FHX39_001226</name>
</gene>
<keyword evidence="3" id="KW-1185">Reference proteome</keyword>
<reference evidence="2 3" key="1">
    <citation type="submission" date="2020-08" db="EMBL/GenBank/DDBJ databases">
        <title>Sequencing the genomes of 1000 actinobacteria strains.</title>
        <authorList>
            <person name="Klenk H.-P."/>
        </authorList>
    </citation>
    <scope>NUCLEOTIDE SEQUENCE [LARGE SCALE GENOMIC DNA]</scope>
    <source>
        <strain evidence="2 3">DSM 11053</strain>
    </source>
</reference>
<protein>
    <recommendedName>
        <fullName evidence="4">ANTAR domain-containing protein</fullName>
    </recommendedName>
</protein>